<reference evidence="1 2" key="1">
    <citation type="submission" date="2020-01" db="EMBL/GenBank/DDBJ databases">
        <authorList>
            <person name="Gupta K D."/>
        </authorList>
    </citation>
    <scope>NUCLEOTIDE SEQUENCE [LARGE SCALE GENOMIC DNA]</scope>
</reference>
<gene>
    <name evidence="1" type="ORF">AAE3_LOCUS6830</name>
</gene>
<dbReference type="AlphaFoldDB" id="A0A8S0X1X1"/>
<accession>A0A8S0X1X1</accession>
<organism evidence="1 2">
    <name type="scientific">Cyclocybe aegerita</name>
    <name type="common">Black poplar mushroom</name>
    <name type="synonym">Agrocybe aegerita</name>
    <dbReference type="NCBI Taxonomy" id="1973307"/>
    <lineage>
        <taxon>Eukaryota</taxon>
        <taxon>Fungi</taxon>
        <taxon>Dikarya</taxon>
        <taxon>Basidiomycota</taxon>
        <taxon>Agaricomycotina</taxon>
        <taxon>Agaricomycetes</taxon>
        <taxon>Agaricomycetidae</taxon>
        <taxon>Agaricales</taxon>
        <taxon>Agaricineae</taxon>
        <taxon>Bolbitiaceae</taxon>
        <taxon>Cyclocybe</taxon>
    </lineage>
</organism>
<dbReference type="EMBL" id="CACVBS010000045">
    <property type="protein sequence ID" value="CAA7264602.1"/>
    <property type="molecule type" value="Genomic_DNA"/>
</dbReference>
<comment type="caution">
    <text evidence="1">The sequence shown here is derived from an EMBL/GenBank/DDBJ whole genome shotgun (WGS) entry which is preliminary data.</text>
</comment>
<protein>
    <submittedName>
        <fullName evidence="1">Uncharacterized protein</fullName>
    </submittedName>
</protein>
<name>A0A8S0X1X1_CYCAE</name>
<dbReference type="OrthoDB" id="3149552at2759"/>
<dbReference type="Proteomes" id="UP000467700">
    <property type="component" value="Unassembled WGS sequence"/>
</dbReference>
<evidence type="ECO:0000313" key="1">
    <source>
        <dbReference type="EMBL" id="CAA7264602.1"/>
    </source>
</evidence>
<proteinExistence type="predicted"/>
<evidence type="ECO:0000313" key="2">
    <source>
        <dbReference type="Proteomes" id="UP000467700"/>
    </source>
</evidence>
<sequence length="138" mass="15892">MLLDLERVIGIRPSAVIDCCEEAWKVFDWSFEMNITVPYQSLGGYDPTSSVYLLGKTSNRDVFETTGIQSIQLPARFLEDLEMVSVEWNEFDFGMHIIDFRTVIEEHDLMGCISFVPGRLQHLPYRCYPAAIFNEEDA</sequence>
<keyword evidence="2" id="KW-1185">Reference proteome</keyword>